<evidence type="ECO:0000256" key="2">
    <source>
        <dbReference type="ARBA" id="ARBA00022692"/>
    </source>
</evidence>
<dbReference type="Proteomes" id="UP000551758">
    <property type="component" value="Unassembled WGS sequence"/>
</dbReference>
<dbReference type="PANTHER" id="PTHR24100">
    <property type="entry name" value="BUTYROPHILIN"/>
    <property type="match status" value="1"/>
</dbReference>
<dbReference type="Pfam" id="PF07686">
    <property type="entry name" value="V-set"/>
    <property type="match status" value="1"/>
</dbReference>
<evidence type="ECO:0000259" key="8">
    <source>
        <dbReference type="Pfam" id="PF07686"/>
    </source>
</evidence>
<keyword evidence="11" id="KW-1185">Reference proteome</keyword>
<dbReference type="InterPro" id="IPR036179">
    <property type="entry name" value="Ig-like_dom_sf"/>
</dbReference>
<dbReference type="FunFam" id="2.60.40.10:FF:000208">
    <property type="entry name" value="Butyrophilin subfamily 1 member A1"/>
    <property type="match status" value="1"/>
</dbReference>
<evidence type="ECO:0000313" key="10">
    <source>
        <dbReference type="EMBL" id="KAF5925144.1"/>
    </source>
</evidence>
<organism evidence="10 11">
    <name type="scientific">Diceros bicornis minor</name>
    <name type="common">South-central black rhinoceros</name>
    <dbReference type="NCBI Taxonomy" id="77932"/>
    <lineage>
        <taxon>Eukaryota</taxon>
        <taxon>Metazoa</taxon>
        <taxon>Chordata</taxon>
        <taxon>Craniata</taxon>
        <taxon>Vertebrata</taxon>
        <taxon>Euteleostomi</taxon>
        <taxon>Mammalia</taxon>
        <taxon>Eutheria</taxon>
        <taxon>Laurasiatheria</taxon>
        <taxon>Perissodactyla</taxon>
        <taxon>Rhinocerotidae</taxon>
        <taxon>Diceros</taxon>
    </lineage>
</organism>
<evidence type="ECO:0000256" key="7">
    <source>
        <dbReference type="SAM" id="Phobius"/>
    </source>
</evidence>
<dbReference type="GO" id="GO:0005102">
    <property type="term" value="F:signaling receptor binding"/>
    <property type="evidence" value="ECO:0007669"/>
    <property type="project" value="TreeGrafter"/>
</dbReference>
<dbReference type="Pfam" id="PF22705">
    <property type="entry name" value="C2-set_3"/>
    <property type="match status" value="1"/>
</dbReference>
<comment type="caution">
    <text evidence="10">The sequence shown here is derived from an EMBL/GenBank/DDBJ whole genome shotgun (WGS) entry which is preliminary data.</text>
</comment>
<reference evidence="10 11" key="1">
    <citation type="journal article" date="2020" name="Mol. Biol. Evol.">
        <title>Interspecific Gene Flow and the Evolution of Specialization in Black and White Rhinoceros.</title>
        <authorList>
            <person name="Moodley Y."/>
            <person name="Westbury M.V."/>
            <person name="Russo I.M."/>
            <person name="Gopalakrishnan S."/>
            <person name="Rakotoarivelo A."/>
            <person name="Olsen R.A."/>
            <person name="Prost S."/>
            <person name="Tunstall T."/>
            <person name="Ryder O.A."/>
            <person name="Dalen L."/>
            <person name="Bruford M.W."/>
        </authorList>
    </citation>
    <scope>NUCLEOTIDE SEQUENCE [LARGE SCALE GENOMIC DNA]</scope>
    <source>
        <strain evidence="10">SBR-YM</strain>
        <tissue evidence="10">Skin</tissue>
    </source>
</reference>
<comment type="subcellular location">
    <subcellularLocation>
        <location evidence="1">Membrane</location>
    </subcellularLocation>
</comment>
<dbReference type="Gene3D" id="2.60.40.10">
    <property type="entry name" value="Immunoglobulins"/>
    <property type="match status" value="2"/>
</dbReference>
<dbReference type="InterPro" id="IPR013106">
    <property type="entry name" value="Ig_V-set"/>
</dbReference>
<evidence type="ECO:0000256" key="6">
    <source>
        <dbReference type="ARBA" id="ARBA00023319"/>
    </source>
</evidence>
<dbReference type="GO" id="GO:0001817">
    <property type="term" value="P:regulation of cytokine production"/>
    <property type="evidence" value="ECO:0007669"/>
    <property type="project" value="TreeGrafter"/>
</dbReference>
<evidence type="ECO:0000259" key="9">
    <source>
        <dbReference type="Pfam" id="PF22705"/>
    </source>
</evidence>
<evidence type="ECO:0000256" key="3">
    <source>
        <dbReference type="ARBA" id="ARBA00022729"/>
    </source>
</evidence>
<proteinExistence type="predicted"/>
<feature type="transmembrane region" description="Helical" evidence="7">
    <location>
        <begin position="191"/>
        <end position="213"/>
    </location>
</feature>
<dbReference type="EMBL" id="JACDTQ010000823">
    <property type="protein sequence ID" value="KAF5925144.1"/>
    <property type="molecule type" value="Genomic_DNA"/>
</dbReference>
<dbReference type="InterPro" id="IPR050504">
    <property type="entry name" value="IgSF_BTN/MOG"/>
</dbReference>
<dbReference type="InterPro" id="IPR053896">
    <property type="entry name" value="BTN3A2-like_Ig-C"/>
</dbReference>
<name>A0A7J7FBQ1_DICBM</name>
<keyword evidence="6" id="KW-0393">Immunoglobulin domain</keyword>
<dbReference type="FunFam" id="2.60.40.10:FF:000088">
    <property type="entry name" value="Butyrophilin subfamily 1 member A1"/>
    <property type="match status" value="1"/>
</dbReference>
<keyword evidence="5 7" id="KW-0472">Membrane</keyword>
<keyword evidence="2 7" id="KW-0812">Transmembrane</keyword>
<dbReference type="InterPro" id="IPR013783">
    <property type="entry name" value="Ig-like_fold"/>
</dbReference>
<evidence type="ECO:0000256" key="4">
    <source>
        <dbReference type="ARBA" id="ARBA00022989"/>
    </source>
</evidence>
<evidence type="ECO:0000256" key="5">
    <source>
        <dbReference type="ARBA" id="ARBA00023136"/>
    </source>
</evidence>
<feature type="domain" description="Immunoglobulin V-set" evidence="8">
    <location>
        <begin position="9"/>
        <end position="71"/>
    </location>
</feature>
<dbReference type="GO" id="GO:0050852">
    <property type="term" value="P:T cell receptor signaling pathway"/>
    <property type="evidence" value="ECO:0007669"/>
    <property type="project" value="TreeGrafter"/>
</dbReference>
<evidence type="ECO:0000256" key="1">
    <source>
        <dbReference type="ARBA" id="ARBA00004370"/>
    </source>
</evidence>
<sequence>MSAETMGLVWVKSSLTQVVYKYVKGKEVEDQQMTEYQGRTSILRDNITEGKAALRIYDIRASDSGNYKCYFQSGSFCEYALVELKAAGLGCKRFTEIKGHEDGGIQLDCTSVGWYPDPRAVWKDPYGEIVPALEEAYTVDTDSIFMVTMAVTIRDLSVRNVSCSINNSLLGKEKETVIFVPDSFIPSTSPWMVALAVIVLTLLLLIAGSICLIEKLHREKEILSGEEEVENEEKEIVGKELGKEHVKRRRNTA</sequence>
<evidence type="ECO:0000313" key="11">
    <source>
        <dbReference type="Proteomes" id="UP000551758"/>
    </source>
</evidence>
<dbReference type="GO" id="GO:0009897">
    <property type="term" value="C:external side of plasma membrane"/>
    <property type="evidence" value="ECO:0007669"/>
    <property type="project" value="TreeGrafter"/>
</dbReference>
<dbReference type="SUPFAM" id="SSF48726">
    <property type="entry name" value="Immunoglobulin"/>
    <property type="match status" value="2"/>
</dbReference>
<protein>
    <submittedName>
        <fullName evidence="10">Uncharacterized protein</fullName>
    </submittedName>
</protein>
<gene>
    <name evidence="10" type="ORF">HPG69_008824</name>
</gene>
<keyword evidence="4 7" id="KW-1133">Transmembrane helix</keyword>
<dbReference type="AlphaFoldDB" id="A0A7J7FBQ1"/>
<feature type="domain" description="Butyrophilin subfamily 3 member A2-like Ig-C" evidence="9">
    <location>
        <begin position="89"/>
        <end position="175"/>
    </location>
</feature>
<keyword evidence="3" id="KW-0732">Signal</keyword>
<accession>A0A7J7FBQ1</accession>
<dbReference type="PANTHER" id="PTHR24100:SF139">
    <property type="entry name" value="BUTYROPHILIN SUBFAMILY 2 MEMBER A2"/>
    <property type="match status" value="1"/>
</dbReference>